<dbReference type="OrthoDB" id="8480710at2"/>
<dbReference type="RefSeq" id="WP_021827264.1">
    <property type="nucleotide sequence ID" value="NZ_AWTR02000059.1"/>
</dbReference>
<organism evidence="2 3">
    <name type="scientific">Holospora obtusa F1</name>
    <dbReference type="NCBI Taxonomy" id="1399147"/>
    <lineage>
        <taxon>Bacteria</taxon>
        <taxon>Pseudomonadati</taxon>
        <taxon>Pseudomonadota</taxon>
        <taxon>Alphaproteobacteria</taxon>
        <taxon>Holosporales</taxon>
        <taxon>Holosporaceae</taxon>
        <taxon>Holospora</taxon>
    </lineage>
</organism>
<keyword evidence="3" id="KW-1185">Reference proteome</keyword>
<sequence length="102" mass="11975">MICPKKTQRKKKLEHLIHQEIAQVLHHVVCTEQSESSRMTVMKVCASEDLRKVNVFLHTNSSEKFNALRQKSGKIRFILANRINMRKIPEINLLPWIDEQIV</sequence>
<evidence type="ECO:0000313" key="3">
    <source>
        <dbReference type="Proteomes" id="UP000019112"/>
    </source>
</evidence>
<dbReference type="InterPro" id="IPR000238">
    <property type="entry name" value="RbfA"/>
</dbReference>
<proteinExistence type="predicted"/>
<dbReference type="Proteomes" id="UP000019112">
    <property type="component" value="Unassembled WGS sequence"/>
</dbReference>
<dbReference type="SUPFAM" id="SSF89919">
    <property type="entry name" value="Ribosome-binding factor A, RbfA"/>
    <property type="match status" value="1"/>
</dbReference>
<comment type="caution">
    <text evidence="2">The sequence shown here is derived from an EMBL/GenBank/DDBJ whole genome shotgun (WGS) entry which is preliminary data.</text>
</comment>
<dbReference type="AlphaFoldDB" id="W6TTU4"/>
<gene>
    <name evidence="2" type="ORF">P618_200606</name>
</gene>
<accession>W6TTU4</accession>
<dbReference type="EMBL" id="AWTR02000059">
    <property type="protein sequence ID" value="ETZ07212.1"/>
    <property type="molecule type" value="Genomic_DNA"/>
</dbReference>
<protein>
    <submittedName>
        <fullName evidence="2">Ribosome-binding factor A</fullName>
    </submittedName>
</protein>
<name>W6TTU4_HOLOB</name>
<keyword evidence="1" id="KW-0690">Ribosome biogenesis</keyword>
<evidence type="ECO:0000313" key="2">
    <source>
        <dbReference type="EMBL" id="ETZ07212.1"/>
    </source>
</evidence>
<dbReference type="Gene3D" id="3.30.300.20">
    <property type="match status" value="1"/>
</dbReference>
<evidence type="ECO:0000256" key="1">
    <source>
        <dbReference type="ARBA" id="ARBA00022517"/>
    </source>
</evidence>
<dbReference type="InterPro" id="IPR023799">
    <property type="entry name" value="RbfA_dom_sf"/>
</dbReference>
<reference evidence="2 3" key="1">
    <citation type="journal article" date="2014" name="FEMS Microbiol. Lett.">
        <title>Draft genome sequences of three Holospora species (Holospora obtusa, Holospora undulata, and Holospora elegans), endonuclear symbiotic bacteria of the ciliate Paramecium caudatum.</title>
        <authorList>
            <person name="Dohra H."/>
            <person name="Tanaka K."/>
            <person name="Suzuki T."/>
            <person name="Fujishima M."/>
            <person name="Suzuki H."/>
        </authorList>
    </citation>
    <scope>NUCLEOTIDE SEQUENCE [LARGE SCALE GENOMIC DNA]</scope>
    <source>
        <strain evidence="2 3">F1</strain>
    </source>
</reference>
<dbReference type="Pfam" id="PF02033">
    <property type="entry name" value="RBFA"/>
    <property type="match status" value="1"/>
</dbReference>
<dbReference type="GO" id="GO:0006364">
    <property type="term" value="P:rRNA processing"/>
    <property type="evidence" value="ECO:0007669"/>
    <property type="project" value="InterPro"/>
</dbReference>
<dbReference type="InterPro" id="IPR015946">
    <property type="entry name" value="KH_dom-like_a/b"/>
</dbReference>